<dbReference type="AlphaFoldDB" id="A0A9P6AXW5"/>
<feature type="signal peptide" evidence="2">
    <location>
        <begin position="1"/>
        <end position="18"/>
    </location>
</feature>
<reference evidence="3" key="1">
    <citation type="journal article" date="2020" name="Nat. Commun.">
        <title>Large-scale genome sequencing of mycorrhizal fungi provides insights into the early evolution of symbiotic traits.</title>
        <authorList>
            <person name="Miyauchi S."/>
            <person name="Kiss E."/>
            <person name="Kuo A."/>
            <person name="Drula E."/>
            <person name="Kohler A."/>
            <person name="Sanchez-Garcia M."/>
            <person name="Morin E."/>
            <person name="Andreopoulos B."/>
            <person name="Barry K.W."/>
            <person name="Bonito G."/>
            <person name="Buee M."/>
            <person name="Carver A."/>
            <person name="Chen C."/>
            <person name="Cichocki N."/>
            <person name="Clum A."/>
            <person name="Culley D."/>
            <person name="Crous P.W."/>
            <person name="Fauchery L."/>
            <person name="Girlanda M."/>
            <person name="Hayes R.D."/>
            <person name="Keri Z."/>
            <person name="LaButti K."/>
            <person name="Lipzen A."/>
            <person name="Lombard V."/>
            <person name="Magnuson J."/>
            <person name="Maillard F."/>
            <person name="Murat C."/>
            <person name="Nolan M."/>
            <person name="Ohm R.A."/>
            <person name="Pangilinan J."/>
            <person name="Pereira M.F."/>
            <person name="Perotto S."/>
            <person name="Peter M."/>
            <person name="Pfister S."/>
            <person name="Riley R."/>
            <person name="Sitrit Y."/>
            <person name="Stielow J.B."/>
            <person name="Szollosi G."/>
            <person name="Zifcakova L."/>
            <person name="Stursova M."/>
            <person name="Spatafora J.W."/>
            <person name="Tedersoo L."/>
            <person name="Vaario L.M."/>
            <person name="Yamada A."/>
            <person name="Yan M."/>
            <person name="Wang P."/>
            <person name="Xu J."/>
            <person name="Bruns T."/>
            <person name="Baldrian P."/>
            <person name="Vilgalys R."/>
            <person name="Dunand C."/>
            <person name="Henrissat B."/>
            <person name="Grigoriev I.V."/>
            <person name="Hibbett D."/>
            <person name="Nagy L.G."/>
            <person name="Martin F.M."/>
        </authorList>
    </citation>
    <scope>NUCLEOTIDE SEQUENCE</scope>
    <source>
        <strain evidence="3">UP504</strain>
    </source>
</reference>
<comment type="caution">
    <text evidence="3">The sequence shown here is derived from an EMBL/GenBank/DDBJ whole genome shotgun (WGS) entry which is preliminary data.</text>
</comment>
<sequence>MNLVKAALFSLSCTLFSRDPVGLSPSEPEGPSTIPMSSQGSSQKESCKPPMEDPKGKSPSPLLLPTQLAQRKVEVGHQMMMADLGMEEEAWDEEAQIQGSLPMEDPQAQAVPQVLLALLALLDLLGHQEHHPMLPHQA</sequence>
<feature type="chain" id="PRO_5040323020" evidence="2">
    <location>
        <begin position="19"/>
        <end position="138"/>
    </location>
</feature>
<keyword evidence="2" id="KW-0732">Signal</keyword>
<feature type="compositionally biased region" description="Basic and acidic residues" evidence="1">
    <location>
        <begin position="45"/>
        <end position="56"/>
    </location>
</feature>
<accession>A0A9P6AXW5</accession>
<protein>
    <submittedName>
        <fullName evidence="3">Uncharacterized protein</fullName>
    </submittedName>
</protein>
<dbReference type="EMBL" id="MU128965">
    <property type="protein sequence ID" value="KAF9514033.1"/>
    <property type="molecule type" value="Genomic_DNA"/>
</dbReference>
<feature type="region of interest" description="Disordered" evidence="1">
    <location>
        <begin position="22"/>
        <end position="63"/>
    </location>
</feature>
<feature type="compositionally biased region" description="Polar residues" evidence="1">
    <location>
        <begin position="34"/>
        <end position="44"/>
    </location>
</feature>
<organism evidence="3 4">
    <name type="scientific">Hydnum rufescens UP504</name>
    <dbReference type="NCBI Taxonomy" id="1448309"/>
    <lineage>
        <taxon>Eukaryota</taxon>
        <taxon>Fungi</taxon>
        <taxon>Dikarya</taxon>
        <taxon>Basidiomycota</taxon>
        <taxon>Agaricomycotina</taxon>
        <taxon>Agaricomycetes</taxon>
        <taxon>Cantharellales</taxon>
        <taxon>Hydnaceae</taxon>
        <taxon>Hydnum</taxon>
    </lineage>
</organism>
<evidence type="ECO:0000313" key="4">
    <source>
        <dbReference type="Proteomes" id="UP000886523"/>
    </source>
</evidence>
<proteinExistence type="predicted"/>
<gene>
    <name evidence="3" type="ORF">BS47DRAFT_1392782</name>
</gene>
<evidence type="ECO:0000313" key="3">
    <source>
        <dbReference type="EMBL" id="KAF9514033.1"/>
    </source>
</evidence>
<evidence type="ECO:0000256" key="1">
    <source>
        <dbReference type="SAM" id="MobiDB-lite"/>
    </source>
</evidence>
<dbReference type="Proteomes" id="UP000886523">
    <property type="component" value="Unassembled WGS sequence"/>
</dbReference>
<evidence type="ECO:0000256" key="2">
    <source>
        <dbReference type="SAM" id="SignalP"/>
    </source>
</evidence>
<keyword evidence="4" id="KW-1185">Reference proteome</keyword>
<name>A0A9P6AXW5_9AGAM</name>